<gene>
    <name evidence="1" type="ORF">SAMN02745163_00874</name>
</gene>
<dbReference type="AlphaFoldDB" id="A0A1M6EKB0"/>
<reference evidence="1 2" key="1">
    <citation type="submission" date="2016-11" db="EMBL/GenBank/DDBJ databases">
        <authorList>
            <person name="Jaros S."/>
            <person name="Januszkiewicz K."/>
            <person name="Wedrychowicz H."/>
        </authorList>
    </citation>
    <scope>NUCLEOTIDE SEQUENCE [LARGE SCALE GENOMIC DNA]</scope>
    <source>
        <strain evidence="1 2">DSM 21758</strain>
    </source>
</reference>
<protein>
    <submittedName>
        <fullName evidence="1">Uncharacterized protein</fullName>
    </submittedName>
</protein>
<evidence type="ECO:0000313" key="1">
    <source>
        <dbReference type="EMBL" id="SHI85952.1"/>
    </source>
</evidence>
<keyword evidence="2" id="KW-1185">Reference proteome</keyword>
<sequence length="54" mass="5944">MSKKKNSECCNNFNPCTALTALLILCKSGLLCNDRAFILILLFWLCGGANRTCC</sequence>
<dbReference type="EMBL" id="FQZB01000005">
    <property type="protein sequence ID" value="SHI85952.1"/>
    <property type="molecule type" value="Genomic_DNA"/>
</dbReference>
<dbReference type="OrthoDB" id="1937125at2"/>
<dbReference type="RefSeq" id="WP_159433205.1">
    <property type="nucleotide sequence ID" value="NZ_FQZB01000005.1"/>
</dbReference>
<accession>A0A1M6EKB0</accession>
<evidence type="ECO:0000313" key="2">
    <source>
        <dbReference type="Proteomes" id="UP000184310"/>
    </source>
</evidence>
<organism evidence="1 2">
    <name type="scientific">Clostridium cavendishii DSM 21758</name>
    <dbReference type="NCBI Taxonomy" id="1121302"/>
    <lineage>
        <taxon>Bacteria</taxon>
        <taxon>Bacillati</taxon>
        <taxon>Bacillota</taxon>
        <taxon>Clostridia</taxon>
        <taxon>Eubacteriales</taxon>
        <taxon>Clostridiaceae</taxon>
        <taxon>Clostridium</taxon>
    </lineage>
</organism>
<dbReference type="Proteomes" id="UP000184310">
    <property type="component" value="Unassembled WGS sequence"/>
</dbReference>
<proteinExistence type="predicted"/>
<name>A0A1M6EKB0_9CLOT</name>